<evidence type="ECO:0000256" key="3">
    <source>
        <dbReference type="ARBA" id="ARBA00023242"/>
    </source>
</evidence>
<dbReference type="NCBIfam" id="TIGR01557">
    <property type="entry name" value="myb_SHAQKYF"/>
    <property type="match status" value="1"/>
</dbReference>
<dbReference type="InterPro" id="IPR001005">
    <property type="entry name" value="SANT/Myb"/>
</dbReference>
<keyword evidence="3" id="KW-0539">Nucleus</keyword>
<evidence type="ECO:0000259" key="6">
    <source>
        <dbReference type="PROSITE" id="PS51294"/>
    </source>
</evidence>
<dbReference type="AlphaFoldDB" id="A0A8T1WPP0"/>
<feature type="region of interest" description="Disordered" evidence="4">
    <location>
        <begin position="102"/>
        <end position="154"/>
    </location>
</feature>
<keyword evidence="1" id="KW-0805">Transcription regulation</keyword>
<feature type="domain" description="Myb-like" evidence="5">
    <location>
        <begin position="249"/>
        <end position="300"/>
    </location>
</feature>
<dbReference type="EMBL" id="JAGDFM010000001">
    <property type="protein sequence ID" value="KAG7393850.1"/>
    <property type="molecule type" value="Genomic_DNA"/>
</dbReference>
<name>A0A8T1WPP0_9STRA</name>
<evidence type="ECO:0000313" key="7">
    <source>
        <dbReference type="EMBL" id="KAG7393850.1"/>
    </source>
</evidence>
<dbReference type="Proteomes" id="UP000694044">
    <property type="component" value="Unassembled WGS sequence"/>
</dbReference>
<comment type="caution">
    <text evidence="7">The sequence shown here is derived from an EMBL/GenBank/DDBJ whole genome shotgun (WGS) entry which is preliminary data.</text>
</comment>
<organism evidence="7 8">
    <name type="scientific">Phytophthora pseudosyringae</name>
    <dbReference type="NCBI Taxonomy" id="221518"/>
    <lineage>
        <taxon>Eukaryota</taxon>
        <taxon>Sar</taxon>
        <taxon>Stramenopiles</taxon>
        <taxon>Oomycota</taxon>
        <taxon>Peronosporomycetes</taxon>
        <taxon>Peronosporales</taxon>
        <taxon>Peronosporaceae</taxon>
        <taxon>Phytophthora</taxon>
    </lineage>
</organism>
<dbReference type="CDD" id="cd00167">
    <property type="entry name" value="SANT"/>
    <property type="match status" value="1"/>
</dbReference>
<keyword evidence="8" id="KW-1185">Reference proteome</keyword>
<feature type="compositionally biased region" description="Polar residues" evidence="4">
    <location>
        <begin position="132"/>
        <end position="146"/>
    </location>
</feature>
<sequence>MAERGKAAGPRARGRPRQRLWSIALRDTLCDNEASHDTKGVSKAGDAAACRQLQFALRRVCNSALIQGGVASGRKVGVSVLRSARRGPVVFAAAASARRTSALDDNCPPRQGTAVSGESGKRWRGGAIASRSPASGISPKSANGGRSQRRAAKGMFTDQRACTATDGTCRPPTWLYSPRSPLRSLSFSNSPLIERVAVPSLQAYKQSVAIVDTTTDQHISQRIYFIMHMVAAAGSSSPMSASKPKPKSMSPTAKGIWSQEEHDRFLGAMKLYPKGPWKTIADHIATRSVRQVQTHAQKYQEKVSRRLRGLRKSKKKLVRPEHRIDEDTMELCKLVDCAAEKLVAASKKSSSRASGVKLEPLQKKNLGVKQEPAEAHSSPRGTDVEMKTDDFLPLPFLDFGDDIDLDPVHIPTVSESLDFLIDYLSI</sequence>
<dbReference type="PANTHER" id="PTHR12802">
    <property type="entry name" value="SWI/SNF COMPLEX-RELATED"/>
    <property type="match status" value="1"/>
</dbReference>
<feature type="region of interest" description="Disordered" evidence="4">
    <location>
        <begin position="353"/>
        <end position="385"/>
    </location>
</feature>
<dbReference type="PROSITE" id="PS50090">
    <property type="entry name" value="MYB_LIKE"/>
    <property type="match status" value="1"/>
</dbReference>
<evidence type="ECO:0000256" key="4">
    <source>
        <dbReference type="SAM" id="MobiDB-lite"/>
    </source>
</evidence>
<accession>A0A8T1WPP0</accession>
<feature type="domain" description="HTH myb-type" evidence="6">
    <location>
        <begin position="249"/>
        <end position="304"/>
    </location>
</feature>
<dbReference type="InterPro" id="IPR006447">
    <property type="entry name" value="Myb_dom_plants"/>
</dbReference>
<dbReference type="PANTHER" id="PTHR12802:SF155">
    <property type="entry name" value="DEUBIQUITINASE MYSM1"/>
    <property type="match status" value="1"/>
</dbReference>
<dbReference type="OrthoDB" id="118550at2759"/>
<evidence type="ECO:0000259" key="5">
    <source>
        <dbReference type="PROSITE" id="PS50090"/>
    </source>
</evidence>
<dbReference type="GO" id="GO:0003677">
    <property type="term" value="F:DNA binding"/>
    <property type="evidence" value="ECO:0007669"/>
    <property type="project" value="InterPro"/>
</dbReference>
<dbReference type="SMART" id="SM00717">
    <property type="entry name" value="SANT"/>
    <property type="match status" value="1"/>
</dbReference>
<gene>
    <name evidence="7" type="ORF">PHYPSEUDO_000027</name>
</gene>
<dbReference type="InterPro" id="IPR017930">
    <property type="entry name" value="Myb_dom"/>
</dbReference>
<evidence type="ECO:0000313" key="8">
    <source>
        <dbReference type="Proteomes" id="UP000694044"/>
    </source>
</evidence>
<evidence type="ECO:0000256" key="1">
    <source>
        <dbReference type="ARBA" id="ARBA00023015"/>
    </source>
</evidence>
<evidence type="ECO:0000256" key="2">
    <source>
        <dbReference type="ARBA" id="ARBA00023163"/>
    </source>
</evidence>
<evidence type="ECO:0008006" key="9">
    <source>
        <dbReference type="Google" id="ProtNLM"/>
    </source>
</evidence>
<reference evidence="7" key="1">
    <citation type="submission" date="2021-02" db="EMBL/GenBank/DDBJ databases">
        <authorList>
            <person name="Palmer J.M."/>
        </authorList>
    </citation>
    <scope>NUCLEOTIDE SEQUENCE</scope>
    <source>
        <strain evidence="7">SCRP734</strain>
    </source>
</reference>
<dbReference type="PROSITE" id="PS51294">
    <property type="entry name" value="HTH_MYB"/>
    <property type="match status" value="1"/>
</dbReference>
<keyword evidence="2" id="KW-0804">Transcription</keyword>
<proteinExistence type="predicted"/>
<dbReference type="Pfam" id="PF00249">
    <property type="entry name" value="Myb_DNA-binding"/>
    <property type="match status" value="1"/>
</dbReference>
<protein>
    <recommendedName>
        <fullName evidence="9">Myb-like DNA-binding protein</fullName>
    </recommendedName>
</protein>